<comment type="caution">
    <text evidence="2">The sequence shown here is derived from an EMBL/GenBank/DDBJ whole genome shotgun (WGS) entry which is preliminary data.</text>
</comment>
<accession>A0A8H2VXC7</accession>
<dbReference type="AlphaFoldDB" id="A0A8H2VXC7"/>
<dbReference type="PANTHER" id="PTHR33112:SF15">
    <property type="entry name" value="HETEROKARYON INCOMPATIBILITY DOMAIN-CONTAINING PROTEIN"/>
    <property type="match status" value="1"/>
</dbReference>
<evidence type="ECO:0000313" key="3">
    <source>
        <dbReference type="Proteomes" id="UP000624404"/>
    </source>
</evidence>
<dbReference type="Proteomes" id="UP000624404">
    <property type="component" value="Unassembled WGS sequence"/>
</dbReference>
<dbReference type="OrthoDB" id="5125733at2759"/>
<feature type="domain" description="Heterokaryon incompatibility" evidence="1">
    <location>
        <begin position="15"/>
        <end position="108"/>
    </location>
</feature>
<dbReference type="PANTHER" id="PTHR33112">
    <property type="entry name" value="DOMAIN PROTEIN, PUTATIVE-RELATED"/>
    <property type="match status" value="1"/>
</dbReference>
<gene>
    <name evidence="2" type="ORF">SCLTRI_LOCUS5991</name>
</gene>
<keyword evidence="3" id="KW-1185">Reference proteome</keyword>
<evidence type="ECO:0000313" key="2">
    <source>
        <dbReference type="EMBL" id="CAD6445778.1"/>
    </source>
</evidence>
<proteinExistence type="predicted"/>
<sequence length="390" mass="45124">MQLKFVKGWKLDTFDSLCIIQDDEEDWAKESATMADVYGCCLLNIAASSARDSSQGCFFKRKDLPRCHVSLKIDNDTNVEYDLMSGARHPLYDTDLCPLESRGWTFQERLLSPRTVHFARNEVIWECRIKLVSETSPFNSREAFLVLKDLVSIRNWTNIVSQYSNRRLTYEKDRLIALAGIVQAVWSQTKDGYCAGIWYDNLGELCWWNYERPEKVFPKRVPTWSWAFIKTPCYPKDSYEIGSIKVSKVLKLERPRSDNPFSDMTNAVLWLSCPPLLVAKVSEPDRVTMRNGSAITSVAFTSYPSDMVDAETCVFILRLMNRGELILRRTENSQGEYERIGAWDHSRYLSETTTLLKQVFNDRTNHAGESAYVPRERHEFDDEQHVITLV</sequence>
<evidence type="ECO:0000259" key="1">
    <source>
        <dbReference type="Pfam" id="PF06985"/>
    </source>
</evidence>
<dbReference type="EMBL" id="CAJHIA010000017">
    <property type="protein sequence ID" value="CAD6445778.1"/>
    <property type="molecule type" value="Genomic_DNA"/>
</dbReference>
<organism evidence="2 3">
    <name type="scientific">Sclerotinia trifoliorum</name>
    <dbReference type="NCBI Taxonomy" id="28548"/>
    <lineage>
        <taxon>Eukaryota</taxon>
        <taxon>Fungi</taxon>
        <taxon>Dikarya</taxon>
        <taxon>Ascomycota</taxon>
        <taxon>Pezizomycotina</taxon>
        <taxon>Leotiomycetes</taxon>
        <taxon>Helotiales</taxon>
        <taxon>Sclerotiniaceae</taxon>
        <taxon>Sclerotinia</taxon>
    </lineage>
</organism>
<dbReference type="Pfam" id="PF06985">
    <property type="entry name" value="HET"/>
    <property type="match status" value="1"/>
</dbReference>
<reference evidence="2" key="1">
    <citation type="submission" date="2020-10" db="EMBL/GenBank/DDBJ databases">
        <authorList>
            <person name="Kusch S."/>
        </authorList>
    </citation>
    <scope>NUCLEOTIDE SEQUENCE</scope>
    <source>
        <strain evidence="2">SwB9</strain>
    </source>
</reference>
<protein>
    <submittedName>
        <fullName evidence="2">A6492f16-b65d-4ac0-9ebf-a128801492dc</fullName>
    </submittedName>
</protein>
<dbReference type="InterPro" id="IPR010730">
    <property type="entry name" value="HET"/>
</dbReference>
<name>A0A8H2VXC7_9HELO</name>